<dbReference type="OrthoDB" id="9807210at2"/>
<keyword evidence="4" id="KW-1185">Reference proteome</keyword>
<dbReference type="STRING" id="1121455.SAMN02745728_00810"/>
<evidence type="ECO:0000313" key="4">
    <source>
        <dbReference type="Proteomes" id="UP000186469"/>
    </source>
</evidence>
<dbReference type="InterPro" id="IPR006680">
    <property type="entry name" value="Amidohydro-rel"/>
</dbReference>
<evidence type="ECO:0000256" key="1">
    <source>
        <dbReference type="ARBA" id="ARBA00022801"/>
    </source>
</evidence>
<evidence type="ECO:0000313" key="3">
    <source>
        <dbReference type="EMBL" id="SHN56580.1"/>
    </source>
</evidence>
<dbReference type="Gene3D" id="3.20.20.140">
    <property type="entry name" value="Metal-dependent hydrolases"/>
    <property type="match status" value="1"/>
</dbReference>
<dbReference type="InterPro" id="IPR050287">
    <property type="entry name" value="MTA/SAH_deaminase"/>
</dbReference>
<dbReference type="Gene3D" id="2.30.40.10">
    <property type="entry name" value="Urease, subunit C, domain 1"/>
    <property type="match status" value="1"/>
</dbReference>
<dbReference type="Pfam" id="PF01979">
    <property type="entry name" value="Amidohydro_1"/>
    <property type="match status" value="1"/>
</dbReference>
<gene>
    <name evidence="3" type="ORF">SAMN02745728_00810</name>
</gene>
<dbReference type="GO" id="GO:0016810">
    <property type="term" value="F:hydrolase activity, acting on carbon-nitrogen (but not peptide) bonds"/>
    <property type="evidence" value="ECO:0007669"/>
    <property type="project" value="InterPro"/>
</dbReference>
<dbReference type="PANTHER" id="PTHR43794">
    <property type="entry name" value="AMINOHYDROLASE SSNA-RELATED"/>
    <property type="match status" value="1"/>
</dbReference>
<sequence length="425" mass="47226">MMYKNTESLQVVKASRIFPFRKEKIARGREKLFAPTEVLDNAVIVAKDGCILEVETWSDFKRRANIKPYQLKDLGDVSLAPSFTNAHCHLELSHLRAEYNLGLVQGQGFVPWVKSLLIAVDQGKGLAQESYKQAISQAIDDLLISYTQAVGDINSGNCLQLSKQLSFVGINAHFFLESFGYGAESIPSFWHDLPKTWTQARTERDVKESLFQASVSGHSLYSCSIENLQKAKALCNVQNSIFSMHLAEHNDELEFLQTGKGALSELLSVRVLPKNFTPPRLSPILLADKLSLLDDKSLAVHCVHCTPSEIALMGERQVFVALCPRSNEFIGVGEVDLLALINSGVALCLGTDSIASNNDLNMLNEINALKKLAQKQKIELPLRTIIRIAALNSAYALGFIKNKKFGLGRLEKAYKFCYSIFENEN</sequence>
<protein>
    <submittedName>
        <fullName evidence="3">Cytosine/adenosine deaminase</fullName>
    </submittedName>
</protein>
<feature type="domain" description="Amidohydrolase-related" evidence="2">
    <location>
        <begin position="80"/>
        <end position="402"/>
    </location>
</feature>
<dbReference type="AlphaFoldDB" id="A0A1M7SDJ7"/>
<dbReference type="RefSeq" id="WP_084650581.1">
    <property type="nucleotide sequence ID" value="NZ_FRDI01000003.1"/>
</dbReference>
<reference evidence="3 4" key="1">
    <citation type="submission" date="2016-12" db="EMBL/GenBank/DDBJ databases">
        <authorList>
            <person name="Song W.-J."/>
            <person name="Kurnit D.M."/>
        </authorList>
    </citation>
    <scope>NUCLEOTIDE SEQUENCE [LARGE SCALE GENOMIC DNA]</scope>
    <source>
        <strain evidence="3 4">DSM 11393</strain>
    </source>
</reference>
<dbReference type="SUPFAM" id="SSF51556">
    <property type="entry name" value="Metallo-dependent hydrolases"/>
    <property type="match status" value="1"/>
</dbReference>
<dbReference type="Proteomes" id="UP000186469">
    <property type="component" value="Unassembled WGS sequence"/>
</dbReference>
<organism evidence="3 4">
    <name type="scientific">Desulfovibrio litoralis DSM 11393</name>
    <dbReference type="NCBI Taxonomy" id="1121455"/>
    <lineage>
        <taxon>Bacteria</taxon>
        <taxon>Pseudomonadati</taxon>
        <taxon>Thermodesulfobacteriota</taxon>
        <taxon>Desulfovibrionia</taxon>
        <taxon>Desulfovibrionales</taxon>
        <taxon>Desulfovibrionaceae</taxon>
        <taxon>Desulfovibrio</taxon>
    </lineage>
</organism>
<keyword evidence="1" id="KW-0378">Hydrolase</keyword>
<evidence type="ECO:0000259" key="2">
    <source>
        <dbReference type="Pfam" id="PF01979"/>
    </source>
</evidence>
<name>A0A1M7SDJ7_9BACT</name>
<dbReference type="EMBL" id="FRDI01000003">
    <property type="protein sequence ID" value="SHN56580.1"/>
    <property type="molecule type" value="Genomic_DNA"/>
</dbReference>
<dbReference type="InterPro" id="IPR032466">
    <property type="entry name" value="Metal_Hydrolase"/>
</dbReference>
<proteinExistence type="predicted"/>
<dbReference type="InterPro" id="IPR011059">
    <property type="entry name" value="Metal-dep_hydrolase_composite"/>
</dbReference>
<accession>A0A1M7SDJ7</accession>
<dbReference type="PANTHER" id="PTHR43794:SF11">
    <property type="entry name" value="AMIDOHYDROLASE-RELATED DOMAIN-CONTAINING PROTEIN"/>
    <property type="match status" value="1"/>
</dbReference>